<dbReference type="InterPro" id="IPR053781">
    <property type="entry name" value="F-box_AtFBL13-like"/>
</dbReference>
<sequence length="479" mass="54492">MGLARKKRKICPKLGHPESRDRISSLPDEILGQILSFVPTKYAVATSALSSRWRNLYKLTTSLDFDDSASFKSQNGLNIVRRNTRFREFVDSILARFEQSNVTKFRLKCGKNNFDNSLISYWIKVACAHEISEFELSIQTCVPYRLPLQLYPLTCQNLAVLKLDSNFEVDIPDSVAFPCLKVLVLKEIKLSSDSSLNDILPRCPLLEELVIEGCDIAEGNVCITNPLLRRLTLDDGLTGPLDQLNGTVVYFDAPNLIYLKYCKCLVHRCKVRNLNALVEAYIEICFNDDDFDEPEDLCDAMLSFIIGVSNCELFKIQSERPRIEKQEAVVPVEGALTSGEFELPIFQNLARLELGVGCDVSWNDVLLDFLSNSPCLEYLIFEEGLVRFGAIDCESEDCQLYDAAVPSCVESRLKTIEIKRFWGLKEEMDTVMYFLENANVLEKLELHWCLKRNARGVLSKEKEILKMYKVNDACSIAFR</sequence>
<dbReference type="InterPro" id="IPR055294">
    <property type="entry name" value="FBL60-like"/>
</dbReference>
<dbReference type="Pfam" id="PF08387">
    <property type="entry name" value="FBD"/>
    <property type="match status" value="1"/>
</dbReference>
<dbReference type="PROSITE" id="PS50181">
    <property type="entry name" value="FBOX"/>
    <property type="match status" value="1"/>
</dbReference>
<dbReference type="SUPFAM" id="SSF81383">
    <property type="entry name" value="F-box domain"/>
    <property type="match status" value="1"/>
</dbReference>
<dbReference type="Gene3D" id="3.80.10.10">
    <property type="entry name" value="Ribonuclease Inhibitor"/>
    <property type="match status" value="1"/>
</dbReference>
<dbReference type="SMART" id="SM00256">
    <property type="entry name" value="FBOX"/>
    <property type="match status" value="1"/>
</dbReference>
<dbReference type="PANTHER" id="PTHR31293:SF12">
    <property type="entry name" value="RNI-LIKE SUPERFAMILY PROTEIN"/>
    <property type="match status" value="1"/>
</dbReference>
<evidence type="ECO:0000313" key="2">
    <source>
        <dbReference type="EMBL" id="KAJ8443770.1"/>
    </source>
</evidence>
<dbReference type="CDD" id="cd22160">
    <property type="entry name" value="F-box_AtFBL13-like"/>
    <property type="match status" value="1"/>
</dbReference>
<accession>A0A9Q1KIW5</accession>
<comment type="caution">
    <text evidence="2">The sequence shown here is derived from an EMBL/GenBank/DDBJ whole genome shotgun (WGS) entry which is preliminary data.</text>
</comment>
<dbReference type="SUPFAM" id="SSF52047">
    <property type="entry name" value="RNI-like"/>
    <property type="match status" value="1"/>
</dbReference>
<name>A0A9Q1KIW5_9CARY</name>
<dbReference type="InterPro" id="IPR001810">
    <property type="entry name" value="F-box_dom"/>
</dbReference>
<dbReference type="Gene3D" id="1.20.1280.50">
    <property type="match status" value="1"/>
</dbReference>
<protein>
    <recommendedName>
        <fullName evidence="1">F-box domain-containing protein</fullName>
    </recommendedName>
</protein>
<dbReference type="Pfam" id="PF00646">
    <property type="entry name" value="F-box"/>
    <property type="match status" value="1"/>
</dbReference>
<dbReference type="InterPro" id="IPR032675">
    <property type="entry name" value="LRR_dom_sf"/>
</dbReference>
<feature type="domain" description="F-box" evidence="1">
    <location>
        <begin position="20"/>
        <end position="68"/>
    </location>
</feature>
<keyword evidence="3" id="KW-1185">Reference proteome</keyword>
<dbReference type="InterPro" id="IPR036047">
    <property type="entry name" value="F-box-like_dom_sf"/>
</dbReference>
<organism evidence="2 3">
    <name type="scientific">Carnegiea gigantea</name>
    <dbReference type="NCBI Taxonomy" id="171969"/>
    <lineage>
        <taxon>Eukaryota</taxon>
        <taxon>Viridiplantae</taxon>
        <taxon>Streptophyta</taxon>
        <taxon>Embryophyta</taxon>
        <taxon>Tracheophyta</taxon>
        <taxon>Spermatophyta</taxon>
        <taxon>Magnoliopsida</taxon>
        <taxon>eudicotyledons</taxon>
        <taxon>Gunneridae</taxon>
        <taxon>Pentapetalae</taxon>
        <taxon>Caryophyllales</taxon>
        <taxon>Cactineae</taxon>
        <taxon>Cactaceae</taxon>
        <taxon>Cactoideae</taxon>
        <taxon>Echinocereeae</taxon>
        <taxon>Carnegiea</taxon>
    </lineage>
</organism>
<dbReference type="Proteomes" id="UP001153076">
    <property type="component" value="Unassembled WGS sequence"/>
</dbReference>
<dbReference type="InterPro" id="IPR055411">
    <property type="entry name" value="LRR_FXL15/At3g58940/PEG3-like"/>
</dbReference>
<evidence type="ECO:0000259" key="1">
    <source>
        <dbReference type="PROSITE" id="PS50181"/>
    </source>
</evidence>
<evidence type="ECO:0000313" key="3">
    <source>
        <dbReference type="Proteomes" id="UP001153076"/>
    </source>
</evidence>
<reference evidence="2" key="1">
    <citation type="submission" date="2022-04" db="EMBL/GenBank/DDBJ databases">
        <title>Carnegiea gigantea Genome sequencing and assembly v2.</title>
        <authorList>
            <person name="Copetti D."/>
            <person name="Sanderson M.J."/>
            <person name="Burquez A."/>
            <person name="Wojciechowski M.F."/>
        </authorList>
    </citation>
    <scope>NUCLEOTIDE SEQUENCE</scope>
    <source>
        <strain evidence="2">SGP5-SGP5p</strain>
        <tissue evidence="2">Aerial part</tissue>
    </source>
</reference>
<dbReference type="AlphaFoldDB" id="A0A9Q1KIW5"/>
<proteinExistence type="predicted"/>
<dbReference type="PANTHER" id="PTHR31293">
    <property type="entry name" value="RNI-LIKE SUPERFAMILY PROTEIN"/>
    <property type="match status" value="1"/>
</dbReference>
<dbReference type="EMBL" id="JAKOGI010000113">
    <property type="protein sequence ID" value="KAJ8443770.1"/>
    <property type="molecule type" value="Genomic_DNA"/>
</dbReference>
<dbReference type="InterPro" id="IPR006566">
    <property type="entry name" value="FBD"/>
</dbReference>
<dbReference type="SMART" id="SM00579">
    <property type="entry name" value="FBD"/>
    <property type="match status" value="1"/>
</dbReference>
<gene>
    <name evidence="2" type="ORF">Cgig2_029675</name>
</gene>
<dbReference type="OrthoDB" id="594804at2759"/>
<dbReference type="Pfam" id="PF24758">
    <property type="entry name" value="LRR_At5g56370"/>
    <property type="match status" value="1"/>
</dbReference>